<feature type="active site" description="Nucleophile; for GTP cyclohydrolase activity" evidence="19">
    <location>
        <position position="327"/>
    </location>
</feature>
<dbReference type="Proteomes" id="UP000295008">
    <property type="component" value="Unassembled WGS sequence"/>
</dbReference>
<proteinExistence type="inferred from homology"/>
<feature type="binding site" evidence="19">
    <location>
        <position position="30"/>
    </location>
    <ligand>
        <name>D-ribulose 5-phosphate</name>
        <dbReference type="ChEBI" id="CHEBI:58121"/>
    </ligand>
</feature>
<comment type="cofactor">
    <cofactor evidence="2">
        <name>Mn(2+)</name>
        <dbReference type="ChEBI" id="CHEBI:29035"/>
    </cofactor>
</comment>
<dbReference type="GO" id="GO:0009231">
    <property type="term" value="P:riboflavin biosynthetic process"/>
    <property type="evidence" value="ECO:0007669"/>
    <property type="project" value="UniProtKB-UniRule"/>
</dbReference>
<dbReference type="InterPro" id="IPR017945">
    <property type="entry name" value="DHBP_synth_RibB-like_a/b_dom"/>
</dbReference>
<evidence type="ECO:0000256" key="17">
    <source>
        <dbReference type="ARBA" id="ARBA00043932"/>
    </source>
</evidence>
<keyword evidence="12 19" id="KW-0460">Magnesium</keyword>
<keyword evidence="16 19" id="KW-0511">Multifunctional enzyme</keyword>
<feature type="binding site" evidence="19">
    <location>
        <position position="26"/>
    </location>
    <ligand>
        <name>Mg(2+)</name>
        <dbReference type="ChEBI" id="CHEBI:18420"/>
        <label>1</label>
    </ligand>
</feature>
<dbReference type="NCBIfam" id="TIGR00506">
    <property type="entry name" value="ribB"/>
    <property type="match status" value="1"/>
</dbReference>
<dbReference type="EMBL" id="SLUN01000004">
    <property type="protein sequence ID" value="TCL74107.1"/>
    <property type="molecule type" value="Genomic_DNA"/>
</dbReference>
<dbReference type="NCBIfam" id="NF001591">
    <property type="entry name" value="PRK00393.1"/>
    <property type="match status" value="1"/>
</dbReference>
<keyword evidence="10 19" id="KW-0378">Hydrolase</keyword>
<evidence type="ECO:0000256" key="2">
    <source>
        <dbReference type="ARBA" id="ARBA00001936"/>
    </source>
</evidence>
<feature type="site" description="Essential for DHBP synthase activity" evidence="19">
    <location>
        <position position="161"/>
    </location>
</feature>
<reference evidence="21 22" key="1">
    <citation type="submission" date="2019-03" db="EMBL/GenBank/DDBJ databases">
        <title>Genomic Encyclopedia of Type Strains, Phase IV (KMG-IV): sequencing the most valuable type-strain genomes for metagenomic binning, comparative biology and taxonomic classification.</title>
        <authorList>
            <person name="Goeker M."/>
        </authorList>
    </citation>
    <scope>NUCLEOTIDE SEQUENCE [LARGE SCALE GENOMIC DNA]</scope>
    <source>
        <strain evidence="21 22">LX-B</strain>
    </source>
</reference>
<dbReference type="GO" id="GO:0005829">
    <property type="term" value="C:cytosol"/>
    <property type="evidence" value="ECO:0007669"/>
    <property type="project" value="TreeGrafter"/>
</dbReference>
<keyword evidence="15 19" id="KW-0456">Lyase</keyword>
<keyword evidence="7 19" id="KW-0686">Riboflavin biosynthesis</keyword>
<evidence type="ECO:0000256" key="4">
    <source>
        <dbReference type="ARBA" id="ARBA00004853"/>
    </source>
</evidence>
<evidence type="ECO:0000256" key="5">
    <source>
        <dbReference type="ARBA" id="ARBA00004904"/>
    </source>
</evidence>
<dbReference type="PIRSF" id="PIRSF001259">
    <property type="entry name" value="RibA"/>
    <property type="match status" value="1"/>
</dbReference>
<dbReference type="NCBIfam" id="NF006803">
    <property type="entry name" value="PRK09311.1"/>
    <property type="match status" value="1"/>
</dbReference>
<comment type="cofactor">
    <cofactor evidence="19">
        <name>Zn(2+)</name>
        <dbReference type="ChEBI" id="CHEBI:29105"/>
    </cofactor>
    <text evidence="19">Binds 1 zinc ion per subunit.</text>
</comment>
<feature type="active site" description="Proton acceptor; for GTP cyclohydrolase activity" evidence="19">
    <location>
        <position position="325"/>
    </location>
</feature>
<comment type="function">
    <text evidence="3 19">Catalyzes the conversion of D-ribulose 5-phosphate to formate and 3,4-dihydroxy-2-butanone 4-phosphate.</text>
</comment>
<dbReference type="GO" id="GO:0003935">
    <property type="term" value="F:GTP cyclohydrolase II activity"/>
    <property type="evidence" value="ECO:0007669"/>
    <property type="project" value="UniProtKB-UniRule"/>
</dbReference>
<feature type="binding site" evidence="19">
    <location>
        <begin position="291"/>
        <end position="293"/>
    </location>
    <ligand>
        <name>GTP</name>
        <dbReference type="ChEBI" id="CHEBI:37565"/>
    </ligand>
</feature>
<dbReference type="EC" id="4.1.99.12" evidence="19"/>
<dbReference type="FunFam" id="3.90.870.10:FF:000001">
    <property type="entry name" value="Riboflavin biosynthesis protein RibBA"/>
    <property type="match status" value="1"/>
</dbReference>
<dbReference type="AlphaFoldDB" id="A0A4V2QG19"/>
<dbReference type="PANTHER" id="PTHR21327">
    <property type="entry name" value="GTP CYCLOHYDROLASE II-RELATED"/>
    <property type="match status" value="1"/>
</dbReference>
<comment type="function">
    <text evidence="17 19">Catalyzes the conversion of GTP to 2,5-diamino-6-ribosylamino-4(3H)-pyrimidinone 5'-phosphate (DARP), formate and pyrophosphate.</text>
</comment>
<feature type="region of interest" description="DHBP synthase" evidence="19">
    <location>
        <begin position="1"/>
        <end position="198"/>
    </location>
</feature>
<gene>
    <name evidence="19" type="primary">ribBA</name>
    <name evidence="21" type="ORF">EDC14_100443</name>
</gene>
<evidence type="ECO:0000256" key="14">
    <source>
        <dbReference type="ARBA" id="ARBA00023211"/>
    </source>
</evidence>
<comment type="catalytic activity">
    <reaction evidence="1 19">
        <text>D-ribulose 5-phosphate = (2S)-2-hydroxy-3-oxobutyl phosphate + formate + H(+)</text>
        <dbReference type="Rhea" id="RHEA:18457"/>
        <dbReference type="ChEBI" id="CHEBI:15378"/>
        <dbReference type="ChEBI" id="CHEBI:15740"/>
        <dbReference type="ChEBI" id="CHEBI:58121"/>
        <dbReference type="ChEBI" id="CHEBI:58830"/>
        <dbReference type="EC" id="4.1.99.12"/>
    </reaction>
</comment>
<dbReference type="CDD" id="cd00641">
    <property type="entry name" value="GTP_cyclohydro2"/>
    <property type="match status" value="1"/>
</dbReference>
<evidence type="ECO:0000256" key="12">
    <source>
        <dbReference type="ARBA" id="ARBA00022842"/>
    </source>
</evidence>
<keyword evidence="8 19" id="KW-0479">Metal-binding</keyword>
<feature type="binding site" evidence="19">
    <location>
        <position position="140"/>
    </location>
    <ligand>
        <name>Mg(2+)</name>
        <dbReference type="ChEBI" id="CHEBI:18420"/>
        <label>2</label>
    </ligand>
</feature>
<feature type="binding site" evidence="19">
    <location>
        <begin position="25"/>
        <end position="26"/>
    </location>
    <ligand>
        <name>D-ribulose 5-phosphate</name>
        <dbReference type="ChEBI" id="CHEBI:58121"/>
    </ligand>
</feature>
<evidence type="ECO:0000256" key="11">
    <source>
        <dbReference type="ARBA" id="ARBA00022833"/>
    </source>
</evidence>
<evidence type="ECO:0000256" key="15">
    <source>
        <dbReference type="ARBA" id="ARBA00023239"/>
    </source>
</evidence>
<dbReference type="SUPFAM" id="SSF55821">
    <property type="entry name" value="YrdC/RibB"/>
    <property type="match status" value="1"/>
</dbReference>
<dbReference type="GO" id="GO:0030145">
    <property type="term" value="F:manganese ion binding"/>
    <property type="evidence" value="ECO:0007669"/>
    <property type="project" value="UniProtKB-UniRule"/>
</dbReference>
<dbReference type="InterPro" id="IPR000422">
    <property type="entry name" value="DHBP_synthase_RibB"/>
</dbReference>
<accession>A0A4V2QG19</accession>
<comment type="catalytic activity">
    <reaction evidence="18 19">
        <text>GTP + 4 H2O = 2,5-diamino-6-hydroxy-4-(5-phosphoribosylamino)-pyrimidine + formate + 2 phosphate + 3 H(+)</text>
        <dbReference type="Rhea" id="RHEA:23704"/>
        <dbReference type="ChEBI" id="CHEBI:15377"/>
        <dbReference type="ChEBI" id="CHEBI:15378"/>
        <dbReference type="ChEBI" id="CHEBI:15740"/>
        <dbReference type="ChEBI" id="CHEBI:37565"/>
        <dbReference type="ChEBI" id="CHEBI:43474"/>
        <dbReference type="ChEBI" id="CHEBI:58614"/>
        <dbReference type="EC" id="3.5.4.25"/>
    </reaction>
</comment>
<feature type="domain" description="GTP cyclohydrolase II" evidence="20">
    <location>
        <begin position="205"/>
        <end position="369"/>
    </location>
</feature>
<keyword evidence="14 19" id="KW-0464">Manganese</keyword>
<dbReference type="FunFam" id="3.40.50.10990:FF:000001">
    <property type="entry name" value="Riboflavin biosynthesis protein RibBA"/>
    <property type="match status" value="1"/>
</dbReference>
<evidence type="ECO:0000256" key="6">
    <source>
        <dbReference type="ARBA" id="ARBA00005520"/>
    </source>
</evidence>
<organism evidence="21 22">
    <name type="scientific">Hydrogenispora ethanolica</name>
    <dbReference type="NCBI Taxonomy" id="1082276"/>
    <lineage>
        <taxon>Bacteria</taxon>
        <taxon>Bacillati</taxon>
        <taxon>Bacillota</taxon>
        <taxon>Hydrogenispora</taxon>
    </lineage>
</organism>
<feature type="region of interest" description="GTP cyclohydrolase II" evidence="19">
    <location>
        <begin position="199"/>
        <end position="395"/>
    </location>
</feature>
<feature type="binding site" evidence="19">
    <location>
        <position position="266"/>
    </location>
    <ligand>
        <name>Zn(2+)</name>
        <dbReference type="ChEBI" id="CHEBI:29105"/>
        <note>catalytic</note>
    </ligand>
</feature>
<feature type="binding site" evidence="19">
    <location>
        <position position="348"/>
    </location>
    <ligand>
        <name>GTP</name>
        <dbReference type="ChEBI" id="CHEBI:37565"/>
    </ligand>
</feature>
<dbReference type="NCBIfam" id="TIGR00505">
    <property type="entry name" value="ribA"/>
    <property type="match status" value="1"/>
</dbReference>
<keyword evidence="22" id="KW-1185">Reference proteome</keyword>
<evidence type="ECO:0000259" key="20">
    <source>
        <dbReference type="Pfam" id="PF00925"/>
    </source>
</evidence>
<keyword evidence="9 19" id="KW-0547">Nucleotide-binding</keyword>
<evidence type="ECO:0000256" key="7">
    <source>
        <dbReference type="ARBA" id="ARBA00022619"/>
    </source>
</evidence>
<feature type="binding site" evidence="19">
    <location>
        <position position="269"/>
    </location>
    <ligand>
        <name>GTP</name>
        <dbReference type="ChEBI" id="CHEBI:37565"/>
    </ligand>
</feature>
<evidence type="ECO:0000256" key="1">
    <source>
        <dbReference type="ARBA" id="ARBA00000141"/>
    </source>
</evidence>
<dbReference type="Gene3D" id="3.40.50.10990">
    <property type="entry name" value="GTP cyclohydrolase II"/>
    <property type="match status" value="1"/>
</dbReference>
<dbReference type="HAMAP" id="MF_00179">
    <property type="entry name" value="RibA"/>
    <property type="match status" value="1"/>
</dbReference>
<feature type="binding site" evidence="19">
    <location>
        <position position="253"/>
    </location>
    <ligand>
        <name>Zn(2+)</name>
        <dbReference type="ChEBI" id="CHEBI:29105"/>
        <note>catalytic</note>
    </ligand>
</feature>
<dbReference type="HAMAP" id="MF_00180">
    <property type="entry name" value="RibB"/>
    <property type="match status" value="1"/>
</dbReference>
<comment type="similarity">
    <text evidence="6 19">In the N-terminal section; belongs to the DHBP synthase family.</text>
</comment>
<evidence type="ECO:0000256" key="3">
    <source>
        <dbReference type="ARBA" id="ARBA00002284"/>
    </source>
</evidence>
<evidence type="ECO:0000256" key="13">
    <source>
        <dbReference type="ARBA" id="ARBA00023134"/>
    </source>
</evidence>
<feature type="binding site" evidence="19">
    <location>
        <begin position="137"/>
        <end position="141"/>
    </location>
    <ligand>
        <name>D-ribulose 5-phosphate</name>
        <dbReference type="ChEBI" id="CHEBI:58121"/>
    </ligand>
</feature>
<dbReference type="GO" id="GO:0008686">
    <property type="term" value="F:3,4-dihydroxy-2-butanone-4-phosphate synthase activity"/>
    <property type="evidence" value="ECO:0007669"/>
    <property type="project" value="UniProtKB-UniRule"/>
</dbReference>
<dbReference type="UniPathway" id="UPA00275">
    <property type="reaction ID" value="UER00399"/>
</dbReference>
<comment type="pathway">
    <text evidence="5 19">Cofactor biosynthesis; riboflavin biosynthesis; 2-hydroxy-3-oxobutyl phosphate from D-ribulose 5-phosphate: step 1/1.</text>
</comment>
<dbReference type="GO" id="GO:0005525">
    <property type="term" value="F:GTP binding"/>
    <property type="evidence" value="ECO:0007669"/>
    <property type="project" value="UniProtKB-KW"/>
</dbReference>
<dbReference type="GO" id="GO:0008270">
    <property type="term" value="F:zinc ion binding"/>
    <property type="evidence" value="ECO:0007669"/>
    <property type="project" value="UniProtKB-UniRule"/>
</dbReference>
<evidence type="ECO:0000256" key="19">
    <source>
        <dbReference type="HAMAP-Rule" id="MF_01283"/>
    </source>
</evidence>
<sequence length="395" mass="43066">MNTIQEAIEEIRLGRMVIVVDDEDRENEGDLLMAAAKVTPEAVNFMVKYGRGVLCAPLTAAAAQRLNIPPMVSRNAESMGTAFGISVDHRDSTTGISAGERALTIQALADPESGPDDLVRPGHIFPVIAKDGGVLVRAGHTEAAVDLARLAGLEPAGAICEILNEDGTMARRPDLERFAADHGLKMISVADLIAYRNAQEQVVRREAETLLPNQYGTFKMYGYATIYGHQEHLALVYGDLEGKVPLVRVHSECLTGDALGSYRCDCGEQLRKAMELIAAEGAGVVLYLRQEGRGIGLLNKLKAYELQDQGQDTIEANESLGFEADLRDYGVGAQILRDLGLTKIRLLTNNPRKLIGLTGHGLEIVERVPLTVPVRPANQFYMETKQKRMGHLLEE</sequence>
<dbReference type="HAMAP" id="MF_01283">
    <property type="entry name" value="RibBA"/>
    <property type="match status" value="1"/>
</dbReference>
<evidence type="ECO:0000313" key="21">
    <source>
        <dbReference type="EMBL" id="TCL74107.1"/>
    </source>
</evidence>
<dbReference type="InterPro" id="IPR032677">
    <property type="entry name" value="GTP_cyclohydro_II"/>
</dbReference>
<dbReference type="InterPro" id="IPR000926">
    <property type="entry name" value="RibA"/>
</dbReference>
<dbReference type="PANTHER" id="PTHR21327:SF18">
    <property type="entry name" value="3,4-DIHYDROXY-2-BUTANONE 4-PHOSPHATE SYNTHASE"/>
    <property type="match status" value="1"/>
</dbReference>
<feature type="binding site" evidence="19">
    <location>
        <position position="26"/>
    </location>
    <ligand>
        <name>Mg(2+)</name>
        <dbReference type="ChEBI" id="CHEBI:18420"/>
        <label>2</label>
    </ligand>
</feature>
<protein>
    <recommendedName>
        <fullName evidence="19">Riboflavin biosynthesis protein RibBA</fullName>
    </recommendedName>
    <domain>
        <recommendedName>
            <fullName evidence="19">3,4-dihydroxy-2-butanone 4-phosphate synthase</fullName>
            <shortName evidence="19">DHBP synthase</shortName>
            <ecNumber evidence="19">4.1.99.12</ecNumber>
        </recommendedName>
    </domain>
    <domain>
        <recommendedName>
            <fullName evidence="19">GTP cyclohydrolase-2</fullName>
            <ecNumber evidence="19">3.5.4.25</ecNumber>
        </recommendedName>
        <alternativeName>
            <fullName evidence="19">GTP cyclohydrolase II</fullName>
        </alternativeName>
    </domain>
</protein>
<dbReference type="InterPro" id="IPR036144">
    <property type="entry name" value="RibA-like_sf"/>
</dbReference>
<name>A0A4V2QG19_HYDET</name>
<comment type="caution">
    <text evidence="21">The sequence shown here is derived from an EMBL/GenBank/DDBJ whole genome shotgun (WGS) entry which is preliminary data.</text>
</comment>
<feature type="binding site" evidence="19">
    <location>
        <position position="264"/>
    </location>
    <ligand>
        <name>Zn(2+)</name>
        <dbReference type="ChEBI" id="CHEBI:29105"/>
        <note>catalytic</note>
    </ligand>
</feature>
<evidence type="ECO:0000256" key="18">
    <source>
        <dbReference type="ARBA" id="ARBA00049295"/>
    </source>
</evidence>
<comment type="cofactor">
    <cofactor evidence="19">
        <name>Mg(2+)</name>
        <dbReference type="ChEBI" id="CHEBI:18420"/>
    </cofactor>
    <cofactor evidence="19">
        <name>Mn(2+)</name>
        <dbReference type="ChEBI" id="CHEBI:29035"/>
    </cofactor>
    <text evidence="19">Binds 2 divalent metal cations per subunit. Magnesium or manganese.</text>
</comment>
<dbReference type="Pfam" id="PF00925">
    <property type="entry name" value="GTP_cyclohydro2"/>
    <property type="match status" value="1"/>
</dbReference>
<dbReference type="GO" id="GO:0000287">
    <property type="term" value="F:magnesium ion binding"/>
    <property type="evidence" value="ECO:0007669"/>
    <property type="project" value="UniProtKB-UniRule"/>
</dbReference>
<feature type="binding site" evidence="19">
    <location>
        <position position="313"/>
    </location>
    <ligand>
        <name>GTP</name>
        <dbReference type="ChEBI" id="CHEBI:37565"/>
    </ligand>
</feature>
<comment type="similarity">
    <text evidence="19">In the C-terminal section; belongs to the GTP cyclohydrolase II family.</text>
</comment>
<evidence type="ECO:0000256" key="16">
    <source>
        <dbReference type="ARBA" id="ARBA00023268"/>
    </source>
</evidence>
<feature type="binding site" evidence="19">
    <location>
        <begin position="248"/>
        <end position="252"/>
    </location>
    <ligand>
        <name>GTP</name>
        <dbReference type="ChEBI" id="CHEBI:37565"/>
    </ligand>
</feature>
<dbReference type="EC" id="3.5.4.25" evidence="19"/>
<dbReference type="Gene3D" id="3.90.870.10">
    <property type="entry name" value="DHBP synthase"/>
    <property type="match status" value="1"/>
</dbReference>
<comment type="pathway">
    <text evidence="4 19">Cofactor biosynthesis; riboflavin biosynthesis; 5-amino-6-(D-ribitylamino)uracil from GTP: step 1/4.</text>
</comment>
<dbReference type="SUPFAM" id="SSF142695">
    <property type="entry name" value="RibA-like"/>
    <property type="match status" value="1"/>
</dbReference>
<feature type="binding site" evidence="19">
    <location>
        <position position="161"/>
    </location>
    <ligand>
        <name>D-ribulose 5-phosphate</name>
        <dbReference type="ChEBI" id="CHEBI:58121"/>
    </ligand>
</feature>
<evidence type="ECO:0000256" key="8">
    <source>
        <dbReference type="ARBA" id="ARBA00022723"/>
    </source>
</evidence>
<evidence type="ECO:0000256" key="10">
    <source>
        <dbReference type="ARBA" id="ARBA00022801"/>
    </source>
</evidence>
<dbReference type="InterPro" id="IPR016299">
    <property type="entry name" value="Riboflavin_synth_RibBA"/>
</dbReference>
<evidence type="ECO:0000313" key="22">
    <source>
        <dbReference type="Proteomes" id="UP000295008"/>
    </source>
</evidence>
<evidence type="ECO:0000256" key="9">
    <source>
        <dbReference type="ARBA" id="ARBA00022741"/>
    </source>
</evidence>
<feature type="binding site" evidence="19">
    <location>
        <position position="353"/>
    </location>
    <ligand>
        <name>GTP</name>
        <dbReference type="ChEBI" id="CHEBI:37565"/>
    </ligand>
</feature>
<dbReference type="Pfam" id="PF00926">
    <property type="entry name" value="DHBP_synthase"/>
    <property type="match status" value="1"/>
</dbReference>
<keyword evidence="13 19" id="KW-0342">GTP-binding</keyword>
<feature type="site" description="Essential for DHBP synthase activity" evidence="19">
    <location>
        <position position="123"/>
    </location>
</feature>
<keyword evidence="11 19" id="KW-0862">Zinc</keyword>